<feature type="region of interest" description="Disordered" evidence="1">
    <location>
        <begin position="1"/>
        <end position="64"/>
    </location>
</feature>
<reference evidence="2" key="2">
    <citation type="submission" date="2024-10" db="UniProtKB">
        <authorList>
            <consortium name="EnsemblProtists"/>
        </authorList>
    </citation>
    <scope>IDENTIFICATION</scope>
</reference>
<proteinExistence type="predicted"/>
<dbReference type="KEGG" id="ehx:EMIHUDRAFT_441508"/>
<reference evidence="3" key="1">
    <citation type="journal article" date="2013" name="Nature">
        <title>Pan genome of the phytoplankton Emiliania underpins its global distribution.</title>
        <authorList>
            <person name="Read B.A."/>
            <person name="Kegel J."/>
            <person name="Klute M.J."/>
            <person name="Kuo A."/>
            <person name="Lefebvre S.C."/>
            <person name="Maumus F."/>
            <person name="Mayer C."/>
            <person name="Miller J."/>
            <person name="Monier A."/>
            <person name="Salamov A."/>
            <person name="Young J."/>
            <person name="Aguilar M."/>
            <person name="Claverie J.M."/>
            <person name="Frickenhaus S."/>
            <person name="Gonzalez K."/>
            <person name="Herman E.K."/>
            <person name="Lin Y.C."/>
            <person name="Napier J."/>
            <person name="Ogata H."/>
            <person name="Sarno A.F."/>
            <person name="Shmutz J."/>
            <person name="Schroeder D."/>
            <person name="de Vargas C."/>
            <person name="Verret F."/>
            <person name="von Dassow P."/>
            <person name="Valentin K."/>
            <person name="Van de Peer Y."/>
            <person name="Wheeler G."/>
            <person name="Dacks J.B."/>
            <person name="Delwiche C.F."/>
            <person name="Dyhrman S.T."/>
            <person name="Glockner G."/>
            <person name="John U."/>
            <person name="Richards T."/>
            <person name="Worden A.Z."/>
            <person name="Zhang X."/>
            <person name="Grigoriev I.V."/>
            <person name="Allen A.E."/>
            <person name="Bidle K."/>
            <person name="Borodovsky M."/>
            <person name="Bowler C."/>
            <person name="Brownlee C."/>
            <person name="Cock J.M."/>
            <person name="Elias M."/>
            <person name="Gladyshev V.N."/>
            <person name="Groth M."/>
            <person name="Guda C."/>
            <person name="Hadaegh A."/>
            <person name="Iglesias-Rodriguez M.D."/>
            <person name="Jenkins J."/>
            <person name="Jones B.M."/>
            <person name="Lawson T."/>
            <person name="Leese F."/>
            <person name="Lindquist E."/>
            <person name="Lobanov A."/>
            <person name="Lomsadze A."/>
            <person name="Malik S.B."/>
            <person name="Marsh M.E."/>
            <person name="Mackinder L."/>
            <person name="Mock T."/>
            <person name="Mueller-Roeber B."/>
            <person name="Pagarete A."/>
            <person name="Parker M."/>
            <person name="Probert I."/>
            <person name="Quesneville H."/>
            <person name="Raines C."/>
            <person name="Rensing S.A."/>
            <person name="Riano-Pachon D.M."/>
            <person name="Richier S."/>
            <person name="Rokitta S."/>
            <person name="Shiraiwa Y."/>
            <person name="Soanes D.M."/>
            <person name="van der Giezen M."/>
            <person name="Wahlund T.M."/>
            <person name="Williams B."/>
            <person name="Wilson W."/>
            <person name="Wolfe G."/>
            <person name="Wurch L.L."/>
        </authorList>
    </citation>
    <scope>NUCLEOTIDE SEQUENCE</scope>
</reference>
<feature type="compositionally biased region" description="Low complexity" evidence="1">
    <location>
        <begin position="36"/>
        <end position="46"/>
    </location>
</feature>
<organism evidence="2 3">
    <name type="scientific">Emiliania huxleyi (strain CCMP1516)</name>
    <dbReference type="NCBI Taxonomy" id="280463"/>
    <lineage>
        <taxon>Eukaryota</taxon>
        <taxon>Haptista</taxon>
        <taxon>Haptophyta</taxon>
        <taxon>Prymnesiophyceae</taxon>
        <taxon>Isochrysidales</taxon>
        <taxon>Noelaerhabdaceae</taxon>
        <taxon>Emiliania</taxon>
    </lineage>
</organism>
<dbReference type="EnsemblProtists" id="EOD26034">
    <property type="protein sequence ID" value="EOD26034"/>
    <property type="gene ID" value="EMIHUDRAFT_443498"/>
</dbReference>
<evidence type="ECO:0000256" key="1">
    <source>
        <dbReference type="SAM" id="MobiDB-lite"/>
    </source>
</evidence>
<dbReference type="EnsemblProtists" id="EOD33679">
    <property type="protein sequence ID" value="EOD33679"/>
    <property type="gene ID" value="EMIHUDRAFT_441508"/>
</dbReference>
<evidence type="ECO:0000313" key="2">
    <source>
        <dbReference type="EnsemblProtists" id="EOD33679"/>
    </source>
</evidence>
<dbReference type="GeneID" id="17271579"/>
<dbReference type="RefSeq" id="XP_005778463.1">
    <property type="nucleotide sequence ID" value="XM_005778406.1"/>
</dbReference>
<dbReference type="Proteomes" id="UP000013827">
    <property type="component" value="Unassembled WGS sequence"/>
</dbReference>
<dbReference type="GeneID" id="17278950"/>
<dbReference type="PaxDb" id="2903-EOD26034"/>
<sequence length="79" mass="8851">MEEADGETRRLWEKREGQAEVPDVDVLSPYEESQASPRSSPSSSPRITQWRWTPRSSPCTDTAGRSALSSSLLSWLIIT</sequence>
<dbReference type="KEGG" id="ehx:EMIHUDRAFT_443498"/>
<feature type="compositionally biased region" description="Basic and acidic residues" evidence="1">
    <location>
        <begin position="1"/>
        <end position="18"/>
    </location>
</feature>
<protein>
    <submittedName>
        <fullName evidence="2">Uncharacterized protein</fullName>
    </submittedName>
</protein>
<evidence type="ECO:0000313" key="3">
    <source>
        <dbReference type="Proteomes" id="UP000013827"/>
    </source>
</evidence>
<feature type="compositionally biased region" description="Polar residues" evidence="1">
    <location>
        <begin position="50"/>
        <end position="60"/>
    </location>
</feature>
<name>A0A0D3KD44_EMIH1</name>
<dbReference type="AlphaFoldDB" id="A0A0D3KD44"/>
<keyword evidence="3" id="KW-1185">Reference proteome</keyword>
<dbReference type="HOGENOM" id="CLU_2611048_0_0_1"/>
<accession>A0A0D3KD44</accession>
<dbReference type="RefSeq" id="XP_005786108.1">
    <property type="nucleotide sequence ID" value="XM_005786051.1"/>
</dbReference>